<protein>
    <submittedName>
        <fullName evidence="2">Uncharacterized protein</fullName>
    </submittedName>
</protein>
<name>A0A2S5CMI5_9GAMM</name>
<keyword evidence="1" id="KW-0812">Transmembrane</keyword>
<dbReference type="RefSeq" id="WP_103974290.1">
    <property type="nucleotide sequence ID" value="NZ_PGFZ01000004.1"/>
</dbReference>
<organism evidence="2 3">
    <name type="scientific">Methylovulum psychrotolerans</name>
    <dbReference type="NCBI Taxonomy" id="1704499"/>
    <lineage>
        <taxon>Bacteria</taxon>
        <taxon>Pseudomonadati</taxon>
        <taxon>Pseudomonadota</taxon>
        <taxon>Gammaproteobacteria</taxon>
        <taxon>Methylococcales</taxon>
        <taxon>Methylococcaceae</taxon>
        <taxon>Methylovulum</taxon>
    </lineage>
</organism>
<evidence type="ECO:0000256" key="1">
    <source>
        <dbReference type="SAM" id="Phobius"/>
    </source>
</evidence>
<sequence>MKKQRGYTLFDLLGLFFILFCGMAAQRVLQPDGFTAAIFSFLLGCLVPILLQKIAARVYHLIRFPICKKQRCRGRHYQLRLDKAENMAKSGSRYRCQCGDEYIRTSKNEFKILNDDGSTEPYRFRSGILTPWRPVK</sequence>
<evidence type="ECO:0000313" key="3">
    <source>
        <dbReference type="Proteomes" id="UP000237423"/>
    </source>
</evidence>
<evidence type="ECO:0000313" key="2">
    <source>
        <dbReference type="EMBL" id="POZ51988.1"/>
    </source>
</evidence>
<keyword evidence="1" id="KW-1133">Transmembrane helix</keyword>
<proteinExistence type="predicted"/>
<dbReference type="EMBL" id="PGFZ01000004">
    <property type="protein sequence ID" value="POZ51988.1"/>
    <property type="molecule type" value="Genomic_DNA"/>
</dbReference>
<reference evidence="2 3" key="1">
    <citation type="submission" date="2017-11" db="EMBL/GenBank/DDBJ databases">
        <title>Draft Genome Sequence of Methylobacter psychrotolerans Sph1T, an Obligate Methanotroph from Low-Temperature Environments.</title>
        <authorList>
            <person name="Oshkin I.Y."/>
            <person name="Miroshnikov K."/>
            <person name="Belova S.E."/>
            <person name="Korzhenkov A."/>
            <person name="Toshchakov S.V."/>
            <person name="Dedysh S.N."/>
        </authorList>
    </citation>
    <scope>NUCLEOTIDE SEQUENCE [LARGE SCALE GENOMIC DNA]</scope>
    <source>
        <strain evidence="2 3">Sph1</strain>
    </source>
</reference>
<comment type="caution">
    <text evidence="2">The sequence shown here is derived from an EMBL/GenBank/DDBJ whole genome shotgun (WGS) entry which is preliminary data.</text>
</comment>
<dbReference type="Proteomes" id="UP000237423">
    <property type="component" value="Unassembled WGS sequence"/>
</dbReference>
<keyword evidence="1" id="KW-0472">Membrane</keyword>
<dbReference type="AlphaFoldDB" id="A0A2S5CMI5"/>
<feature type="transmembrane region" description="Helical" evidence="1">
    <location>
        <begin position="34"/>
        <end position="51"/>
    </location>
</feature>
<gene>
    <name evidence="2" type="ORF">AADEFJLK_02209</name>
</gene>
<accession>A0A2S5CMI5</accession>